<dbReference type="OrthoDB" id="5111067at2"/>
<sequence length="188" mass="20530">MDDDSDDWWVLGADHGRSRLHVQSAWSGRTGPADFRLPDGRDEDDLVSSGEFSTAPFALWFEPLLGGVLMGDMIAAGGAGYKIVSERLLLAFDELDVVGFLSAPADLRTRTGHTIGGYHLIHALPPSTGHEVRPFLGDLPHVWLFEVSTRVHDGLVRRGIDDLQSRRARVAHESARQLVSDPAALDAL</sequence>
<evidence type="ECO:0000313" key="2">
    <source>
        <dbReference type="Proteomes" id="UP000274909"/>
    </source>
</evidence>
<dbReference type="AlphaFoldDB" id="A0A433JVX5"/>
<name>A0A433JVX5_9MICO</name>
<comment type="caution">
    <text evidence="1">The sequence shown here is derived from an EMBL/GenBank/DDBJ whole genome shotgun (WGS) entry which is preliminary data.</text>
</comment>
<keyword evidence="2" id="KW-1185">Reference proteome</keyword>
<gene>
    <name evidence="1" type="ORF">ELQ94_01975</name>
</gene>
<reference evidence="1 2" key="1">
    <citation type="submission" date="2018-12" db="EMBL/GenBank/DDBJ databases">
        <authorList>
            <person name="Li F."/>
        </authorList>
    </citation>
    <scope>NUCLEOTIDE SEQUENCE [LARGE SCALE GENOMIC DNA]</scope>
    <source>
        <strain evidence="1 2">EGI 6500705</strain>
    </source>
</reference>
<proteinExistence type="predicted"/>
<dbReference type="Proteomes" id="UP000274909">
    <property type="component" value="Unassembled WGS sequence"/>
</dbReference>
<protein>
    <submittedName>
        <fullName evidence="1">Uncharacterized protein</fullName>
    </submittedName>
</protein>
<organism evidence="1 2">
    <name type="scientific">Labedella endophytica</name>
    <dbReference type="NCBI Taxonomy" id="1523160"/>
    <lineage>
        <taxon>Bacteria</taxon>
        <taxon>Bacillati</taxon>
        <taxon>Actinomycetota</taxon>
        <taxon>Actinomycetes</taxon>
        <taxon>Micrococcales</taxon>
        <taxon>Microbacteriaceae</taxon>
        <taxon>Labedella</taxon>
    </lineage>
</organism>
<dbReference type="EMBL" id="RZGZ01000001">
    <property type="protein sequence ID" value="RUR03342.1"/>
    <property type="molecule type" value="Genomic_DNA"/>
</dbReference>
<dbReference type="RefSeq" id="WP_127046636.1">
    <property type="nucleotide sequence ID" value="NZ_RZGZ01000001.1"/>
</dbReference>
<accession>A0A433JVX5</accession>
<evidence type="ECO:0000313" key="1">
    <source>
        <dbReference type="EMBL" id="RUR03342.1"/>
    </source>
</evidence>